<feature type="domain" description="Pyruvate phosphate dikinase AMP/ATP-binding" evidence="2">
    <location>
        <begin position="62"/>
        <end position="169"/>
    </location>
</feature>
<dbReference type="Pfam" id="PF01326">
    <property type="entry name" value="PPDK_N"/>
    <property type="match status" value="1"/>
</dbReference>
<dbReference type="SUPFAM" id="SSF52009">
    <property type="entry name" value="Phosphohistidine domain"/>
    <property type="match status" value="1"/>
</dbReference>
<evidence type="ECO:0000313" key="3">
    <source>
        <dbReference type="EMBL" id="USQ95289.1"/>
    </source>
</evidence>
<dbReference type="InterPro" id="IPR013815">
    <property type="entry name" value="ATP_grasp_subdomain_1"/>
</dbReference>
<dbReference type="Gene3D" id="3.30.1490.20">
    <property type="entry name" value="ATP-grasp fold, A domain"/>
    <property type="match status" value="1"/>
</dbReference>
<gene>
    <name evidence="3" type="ORF">MZV50_22505</name>
</gene>
<dbReference type="PANTHER" id="PTHR43615">
    <property type="entry name" value="PHOSPHOENOLPYRUVATE SYNTHASE-RELATED"/>
    <property type="match status" value="1"/>
</dbReference>
<dbReference type="InterPro" id="IPR036637">
    <property type="entry name" value="Phosphohistidine_dom_sf"/>
</dbReference>
<protein>
    <submittedName>
        <fullName evidence="3">PEP-utilizing enzyme</fullName>
    </submittedName>
</protein>
<proteinExistence type="predicted"/>
<dbReference type="PANTHER" id="PTHR43615:SF1">
    <property type="entry name" value="PPDK_N DOMAIN-CONTAINING PROTEIN"/>
    <property type="match status" value="1"/>
</dbReference>
<reference evidence="3 4" key="1">
    <citation type="submission" date="2022-04" db="EMBL/GenBank/DDBJ databases">
        <title>Genome sequence of soybean root-associated Caulobacter segnis RL271.</title>
        <authorList>
            <person name="Longley R."/>
            <person name="Bonito G."/>
            <person name="Trigodet F."/>
            <person name="Crosson S."/>
            <person name="Fiebig A."/>
        </authorList>
    </citation>
    <scope>NUCLEOTIDE SEQUENCE [LARGE SCALE GENOMIC DNA]</scope>
    <source>
        <strain evidence="3 4">RL271</strain>
    </source>
</reference>
<evidence type="ECO:0000259" key="1">
    <source>
        <dbReference type="Pfam" id="PF00391"/>
    </source>
</evidence>
<dbReference type="Gene3D" id="3.50.30.10">
    <property type="entry name" value="Phosphohistidine domain"/>
    <property type="match status" value="1"/>
</dbReference>
<accession>A0ABY4ZSD0</accession>
<dbReference type="Proteomes" id="UP001057520">
    <property type="component" value="Chromosome"/>
</dbReference>
<feature type="domain" description="PEP-utilising enzyme mobile" evidence="1">
    <location>
        <begin position="730"/>
        <end position="783"/>
    </location>
</feature>
<dbReference type="Pfam" id="PF00391">
    <property type="entry name" value="PEP-utilizers"/>
    <property type="match status" value="1"/>
</dbReference>
<evidence type="ECO:0000313" key="4">
    <source>
        <dbReference type="Proteomes" id="UP001057520"/>
    </source>
</evidence>
<dbReference type="InterPro" id="IPR051549">
    <property type="entry name" value="PEP_Utilizing_Enz"/>
</dbReference>
<keyword evidence="4" id="KW-1185">Reference proteome</keyword>
<dbReference type="SUPFAM" id="SSF56059">
    <property type="entry name" value="Glutathione synthetase ATP-binding domain-like"/>
    <property type="match status" value="1"/>
</dbReference>
<dbReference type="EMBL" id="CP096040">
    <property type="protein sequence ID" value="USQ95289.1"/>
    <property type="molecule type" value="Genomic_DNA"/>
</dbReference>
<dbReference type="NCBIfam" id="NF004508">
    <property type="entry name" value="PRK05849.1"/>
    <property type="match status" value="1"/>
</dbReference>
<evidence type="ECO:0000259" key="2">
    <source>
        <dbReference type="Pfam" id="PF01326"/>
    </source>
</evidence>
<sequence length="811" mass="88897">MNAPAFFRDKASTLAELEGQLRTARVLPQVTLAHGDWRAAPEHALAAILARSWARTRPGATGQERPALIVRSSAAGEDGATWSLAGHYVSVPDVVGEDALAVAIDTVFASYAAPIADDQKVLIQPMLQDVVASGVATSREVGSGRPYIVVNTSLSPDTSAVTAGRSNDTEVCYHFRGALTEPAGRCGAIVRLLREIEDLTGLTRIDIEFAFVAGQHEPVLLQARPLVNSPPTALPRDRHCRDLKLAEDKIGALLGERSMARGHRSALGVMPDWNPAEMIGVRPRPLALSLYRDLVTDDVWARQRNAYGYRDLRGTPLLIDLLGIPFIDVRASFESFVPAALDDDAAERLVDHYMARLLAAPNLHDKIEFEIVLSCYAFDTDAKLAQLAQAGFAAGEIERLGRALHTLTRQVMDPRTSPRLLDRGSLERLQARRRQLAAEPSPLVRAYWLLEDCRRFGTRPFAGLARVGFIAVQLLNSLVSVGAISDEDRQAFMMSVSTVASEMQRDLARLSRNDFLERYGHLRPGAYDILSPRYDETPDFYFGKVWTRRPDINPQSDDIPLEARSFAADTSIDERHTRARVRLEAAAAPLLAAHGFELSAGAFFDFLAEGVREREHAKFLFTRNLSDALVALGEWGESVGLDREALSFADIGAIRVAHGSARDPLTLFSETIRQGRERHQVTQATCLPPLIVAPQDVWNFHLPMATPNFVTARAAQGRVVRELDETDLTDAIVLIPNADPGYDWIFSRRIAGLITAYGGANSHMAIRSAELDLPAVIGAGEHLFSEWAQAGGLRIDCAGRRVEILPMGASC</sequence>
<dbReference type="InterPro" id="IPR002192">
    <property type="entry name" value="PPDK_AMP/ATP-bd"/>
</dbReference>
<dbReference type="InterPro" id="IPR008279">
    <property type="entry name" value="PEP-util_enz_mobile_dom"/>
</dbReference>
<name>A0ABY4ZSD0_9CAUL</name>
<organism evidence="3 4">
    <name type="scientific">Caulobacter segnis</name>
    <dbReference type="NCBI Taxonomy" id="88688"/>
    <lineage>
        <taxon>Bacteria</taxon>
        <taxon>Pseudomonadati</taxon>
        <taxon>Pseudomonadota</taxon>
        <taxon>Alphaproteobacteria</taxon>
        <taxon>Caulobacterales</taxon>
        <taxon>Caulobacteraceae</taxon>
        <taxon>Caulobacter</taxon>
    </lineage>
</organism>